<keyword evidence="2" id="KW-0285">Flavoprotein</keyword>
<evidence type="ECO:0000256" key="3">
    <source>
        <dbReference type="ARBA" id="ARBA00022827"/>
    </source>
</evidence>
<keyword evidence="5" id="KW-0503">Monooxygenase</keyword>
<dbReference type="PANTHER" id="PTHR43004">
    <property type="entry name" value="TRK SYSTEM POTASSIUM UPTAKE PROTEIN"/>
    <property type="match status" value="1"/>
</dbReference>
<dbReference type="InterPro" id="IPR036188">
    <property type="entry name" value="FAD/NAD-bd_sf"/>
</dbReference>
<evidence type="ECO:0000313" key="6">
    <source>
        <dbReference type="Proteomes" id="UP001321520"/>
    </source>
</evidence>
<dbReference type="EMBL" id="CP098023">
    <property type="protein sequence ID" value="WKD48526.1"/>
    <property type="molecule type" value="Genomic_DNA"/>
</dbReference>
<evidence type="ECO:0000313" key="5">
    <source>
        <dbReference type="EMBL" id="WKD48526.1"/>
    </source>
</evidence>
<gene>
    <name evidence="5" type="ORF">M8T91_11390</name>
</gene>
<proteinExistence type="predicted"/>
<dbReference type="Proteomes" id="UP001321520">
    <property type="component" value="Chromosome"/>
</dbReference>
<dbReference type="Gene3D" id="3.50.50.60">
    <property type="entry name" value="FAD/NAD(P)-binding domain"/>
    <property type="match status" value="1"/>
</dbReference>
<dbReference type="PANTHER" id="PTHR43004:SF19">
    <property type="entry name" value="BINDING MONOOXYGENASE, PUTATIVE (JCVI)-RELATED"/>
    <property type="match status" value="1"/>
</dbReference>
<dbReference type="PRINTS" id="PR00420">
    <property type="entry name" value="RNGMNOXGNASE"/>
</dbReference>
<dbReference type="RefSeq" id="WP_301414286.1">
    <property type="nucleotide sequence ID" value="NZ_CP098023.1"/>
</dbReference>
<accession>A0ABY9E9B4</accession>
<comment type="cofactor">
    <cofactor evidence="1">
        <name>FAD</name>
        <dbReference type="ChEBI" id="CHEBI:57692"/>
    </cofactor>
</comment>
<sequence length="353" mass="38755">MKILIVGAGPTGLTAAIELARRGLLAKVIDRRDNASTLSRAVGITSRSLELLSHSGVSETLIEEGVPIRGACIYQRERLALELPLHSNRIYFPTILGLPQDRTEAIMANTLGSMGVEVGYQNELQDLREESKGVVALLSSGVEERFDLIIGADGIHSKVREAAGINYLGFDLEEKWSIADVDTEGWPSREKFTLVRSSSGTVAVAVPIGKDRHRLVASCDNAIDAFPMGLKVCKIHREGTFKISIRQAERYSKGRVHLAGDAAHCHSPIGGRGMNLGIADAAELAKRVVERRLSGYSELRHREDKKIIEITERVRKIVTGRSIKARLEFRAFLAVASSLPVVRRKLGQFVVEF</sequence>
<reference evidence="5 6" key="1">
    <citation type="submission" date="2022-05" db="EMBL/GenBank/DDBJ databases">
        <title>Microbulbifer sp. nov., isolated from sponge.</title>
        <authorList>
            <person name="Gao L."/>
        </authorList>
    </citation>
    <scope>NUCLEOTIDE SEQUENCE [LARGE SCALE GENOMIC DNA]</scope>
    <source>
        <strain evidence="5 6">MI-G</strain>
    </source>
</reference>
<dbReference type="SUPFAM" id="SSF51905">
    <property type="entry name" value="FAD/NAD(P)-binding domain"/>
    <property type="match status" value="1"/>
</dbReference>
<name>A0ABY9E9B4_9GAMM</name>
<protein>
    <submittedName>
        <fullName evidence="5">FAD-dependent monooxygenase</fullName>
    </submittedName>
</protein>
<dbReference type="Gene3D" id="3.30.70.2450">
    <property type="match status" value="1"/>
</dbReference>
<evidence type="ECO:0000259" key="4">
    <source>
        <dbReference type="Pfam" id="PF01494"/>
    </source>
</evidence>
<keyword evidence="6" id="KW-1185">Reference proteome</keyword>
<dbReference type="GO" id="GO:0004497">
    <property type="term" value="F:monooxygenase activity"/>
    <property type="evidence" value="ECO:0007669"/>
    <property type="project" value="UniProtKB-KW"/>
</dbReference>
<keyword evidence="5" id="KW-0560">Oxidoreductase</keyword>
<feature type="domain" description="FAD-binding" evidence="4">
    <location>
        <begin position="2"/>
        <end position="216"/>
    </location>
</feature>
<dbReference type="InterPro" id="IPR050641">
    <property type="entry name" value="RIFMO-like"/>
</dbReference>
<evidence type="ECO:0000256" key="2">
    <source>
        <dbReference type="ARBA" id="ARBA00022630"/>
    </source>
</evidence>
<feature type="domain" description="FAD-binding" evidence="4">
    <location>
        <begin position="235"/>
        <end position="288"/>
    </location>
</feature>
<keyword evidence="3" id="KW-0274">FAD</keyword>
<organism evidence="5 6">
    <name type="scientific">Microbulbifer spongiae</name>
    <dbReference type="NCBI Taxonomy" id="2944933"/>
    <lineage>
        <taxon>Bacteria</taxon>
        <taxon>Pseudomonadati</taxon>
        <taxon>Pseudomonadota</taxon>
        <taxon>Gammaproteobacteria</taxon>
        <taxon>Cellvibrionales</taxon>
        <taxon>Microbulbiferaceae</taxon>
        <taxon>Microbulbifer</taxon>
    </lineage>
</organism>
<dbReference type="InterPro" id="IPR002938">
    <property type="entry name" value="FAD-bd"/>
</dbReference>
<evidence type="ECO:0000256" key="1">
    <source>
        <dbReference type="ARBA" id="ARBA00001974"/>
    </source>
</evidence>
<dbReference type="Pfam" id="PF01494">
    <property type="entry name" value="FAD_binding_3"/>
    <property type="match status" value="2"/>
</dbReference>